<keyword evidence="2" id="KW-1185">Reference proteome</keyword>
<gene>
    <name evidence="1" type="ORF">QR680_014448</name>
</gene>
<comment type="caution">
    <text evidence="1">The sequence shown here is derived from an EMBL/GenBank/DDBJ whole genome shotgun (WGS) entry which is preliminary data.</text>
</comment>
<reference evidence="1" key="1">
    <citation type="submission" date="2023-06" db="EMBL/GenBank/DDBJ databases">
        <title>Genomic analysis of the entomopathogenic nematode Steinernema hermaphroditum.</title>
        <authorList>
            <person name="Schwarz E.M."/>
            <person name="Heppert J.K."/>
            <person name="Baniya A."/>
            <person name="Schwartz H.T."/>
            <person name="Tan C.-H."/>
            <person name="Antoshechkin I."/>
            <person name="Sternberg P.W."/>
            <person name="Goodrich-Blair H."/>
            <person name="Dillman A.R."/>
        </authorList>
    </citation>
    <scope>NUCLEOTIDE SEQUENCE</scope>
    <source>
        <strain evidence="1">PS9179</strain>
        <tissue evidence="1">Whole animal</tissue>
    </source>
</reference>
<protein>
    <submittedName>
        <fullName evidence="1">Uncharacterized protein</fullName>
    </submittedName>
</protein>
<sequence length="79" mass="8961">MDRHACVIGEERGIILIVDSSESRMEDEPPRHPSPEIRNNFGLVELTKEAEVCNCGLICHDEVSKASLMGQRFQFKMTE</sequence>
<dbReference type="EMBL" id="JAUCMV010000002">
    <property type="protein sequence ID" value="KAK0419993.1"/>
    <property type="molecule type" value="Genomic_DNA"/>
</dbReference>
<name>A0AA39I8W9_9BILA</name>
<dbReference type="AlphaFoldDB" id="A0AA39I8W9"/>
<dbReference type="Proteomes" id="UP001175271">
    <property type="component" value="Unassembled WGS sequence"/>
</dbReference>
<evidence type="ECO:0000313" key="1">
    <source>
        <dbReference type="EMBL" id="KAK0419993.1"/>
    </source>
</evidence>
<evidence type="ECO:0000313" key="2">
    <source>
        <dbReference type="Proteomes" id="UP001175271"/>
    </source>
</evidence>
<organism evidence="1 2">
    <name type="scientific">Steinernema hermaphroditum</name>
    <dbReference type="NCBI Taxonomy" id="289476"/>
    <lineage>
        <taxon>Eukaryota</taxon>
        <taxon>Metazoa</taxon>
        <taxon>Ecdysozoa</taxon>
        <taxon>Nematoda</taxon>
        <taxon>Chromadorea</taxon>
        <taxon>Rhabditida</taxon>
        <taxon>Tylenchina</taxon>
        <taxon>Panagrolaimomorpha</taxon>
        <taxon>Strongyloidoidea</taxon>
        <taxon>Steinernematidae</taxon>
        <taxon>Steinernema</taxon>
    </lineage>
</organism>
<accession>A0AA39I8W9</accession>
<proteinExistence type="predicted"/>